<dbReference type="InterPro" id="IPR005158">
    <property type="entry name" value="BTAD"/>
</dbReference>
<reference evidence="5 6" key="1">
    <citation type="submission" date="2021-03" db="EMBL/GenBank/DDBJ databases">
        <title>Genomic Encyclopedia of Type Strains, Phase IV (KMG-IV): sequencing the most valuable type-strain genomes for metagenomic binning, comparative biology and taxonomic classification.</title>
        <authorList>
            <person name="Goeker M."/>
        </authorList>
    </citation>
    <scope>NUCLEOTIDE SEQUENCE [LARGE SCALE GENOMIC DNA]</scope>
    <source>
        <strain evidence="5 6">DSM 24004</strain>
    </source>
</reference>
<dbReference type="InterPro" id="IPR019734">
    <property type="entry name" value="TPR_rpt"/>
</dbReference>
<dbReference type="Pfam" id="PF03704">
    <property type="entry name" value="BTAD"/>
    <property type="match status" value="1"/>
</dbReference>
<dbReference type="Pfam" id="PF13191">
    <property type="entry name" value="AAA_16"/>
    <property type="match status" value="1"/>
</dbReference>
<dbReference type="PROSITE" id="PS50005">
    <property type="entry name" value="TPR"/>
    <property type="match status" value="2"/>
</dbReference>
<name>A0ABS4GEN1_9FIRM</name>
<accession>A0ABS4GEN1</accession>
<evidence type="ECO:0000256" key="3">
    <source>
        <dbReference type="PROSITE-ProRule" id="PRU00339"/>
    </source>
</evidence>
<keyword evidence="3" id="KW-0802">TPR repeat</keyword>
<dbReference type="InterPro" id="IPR045135">
    <property type="entry name" value="Rpn7_N"/>
</dbReference>
<keyword evidence="6" id="KW-1185">Reference proteome</keyword>
<proteinExistence type="predicted"/>
<dbReference type="Gene3D" id="3.40.50.300">
    <property type="entry name" value="P-loop containing nucleotide triphosphate hydrolases"/>
    <property type="match status" value="1"/>
</dbReference>
<organism evidence="5 6">
    <name type="scientific">Sedimentibacter acidaminivorans</name>
    <dbReference type="NCBI Taxonomy" id="913099"/>
    <lineage>
        <taxon>Bacteria</taxon>
        <taxon>Bacillati</taxon>
        <taxon>Bacillota</taxon>
        <taxon>Tissierellia</taxon>
        <taxon>Sedimentibacter</taxon>
    </lineage>
</organism>
<keyword evidence="2" id="KW-0067">ATP-binding</keyword>
<dbReference type="PANTHER" id="PTHR16305">
    <property type="entry name" value="TESTICULAR SOLUBLE ADENYLYL CYCLASE"/>
    <property type="match status" value="1"/>
</dbReference>
<dbReference type="Pfam" id="PF13374">
    <property type="entry name" value="TPR_10"/>
    <property type="match status" value="1"/>
</dbReference>
<keyword evidence="1" id="KW-0547">Nucleotide-binding</keyword>
<dbReference type="RefSeq" id="WP_209511841.1">
    <property type="nucleotide sequence ID" value="NZ_JAGGKS010000005.1"/>
</dbReference>
<dbReference type="InterPro" id="IPR011990">
    <property type="entry name" value="TPR-like_helical_dom_sf"/>
</dbReference>
<dbReference type="InterPro" id="IPR027417">
    <property type="entry name" value="P-loop_NTPase"/>
</dbReference>
<dbReference type="SUPFAM" id="SSF52540">
    <property type="entry name" value="P-loop containing nucleoside triphosphate hydrolases"/>
    <property type="match status" value="1"/>
</dbReference>
<dbReference type="SMART" id="SM01043">
    <property type="entry name" value="BTAD"/>
    <property type="match status" value="1"/>
</dbReference>
<protein>
    <submittedName>
        <fullName evidence="5">DNA-binding SARP family transcriptional activator/predicted ATPase</fullName>
    </submittedName>
</protein>
<evidence type="ECO:0000313" key="6">
    <source>
        <dbReference type="Proteomes" id="UP001519342"/>
    </source>
</evidence>
<keyword evidence="5" id="KW-0238">DNA-binding</keyword>
<feature type="domain" description="Bacterial transcriptional activator" evidence="4">
    <location>
        <begin position="97"/>
        <end position="227"/>
    </location>
</feature>
<dbReference type="EMBL" id="JAGGKS010000005">
    <property type="protein sequence ID" value="MBP1926109.1"/>
    <property type="molecule type" value="Genomic_DNA"/>
</dbReference>
<dbReference type="Pfam" id="PF10602">
    <property type="entry name" value="RPN7"/>
    <property type="match status" value="1"/>
</dbReference>
<dbReference type="PANTHER" id="PTHR16305:SF28">
    <property type="entry name" value="GUANYLATE CYCLASE DOMAIN-CONTAINING PROTEIN"/>
    <property type="match status" value="1"/>
</dbReference>
<feature type="repeat" description="TPR" evidence="3">
    <location>
        <begin position="826"/>
        <end position="859"/>
    </location>
</feature>
<gene>
    <name evidence="5" type="ORF">J2Z76_001973</name>
</gene>
<comment type="caution">
    <text evidence="5">The sequence shown here is derived from an EMBL/GenBank/DDBJ whole genome shotgun (WGS) entry which is preliminary data.</text>
</comment>
<dbReference type="SMART" id="SM00028">
    <property type="entry name" value="TPR"/>
    <property type="match status" value="5"/>
</dbReference>
<evidence type="ECO:0000313" key="5">
    <source>
        <dbReference type="EMBL" id="MBP1926109.1"/>
    </source>
</evidence>
<sequence>MKNILVLLLGDPIVKFNNKEVYFPYKKSEGLFYYVCINKKITREEAINIFWADNDETSARKNLRDAIYKIKKTLCDDIFSSVSKSVIEFNSDINIEIDIDSITPSNIINKYTGDFLGNFLIKNCYDFENWVSGKKEEYKKIYTNSVSKKVNELVNIGDFKSIQKYSNILIDNDPYNEKTYRYLMKIYALSGDYNKAIKLYYDLTDILKRELDIGPEPNSKKMFKEILKLKDTSIMTDDSKVYFYGRYNELYAINNNINNFLTTSGTSMLITGEAGIGKTSLINKIILSLNVEKNIVLRSVCYNAEEDFFLKPWHSIFSILGNYVKSEKIHLSSAQEQIISYVFPTFNNEIMSTKFDNIEQIDTTRYEIAVDAIIHLLEKLSDKKNIIFVFDDLQWMDKMSRLLLSNIVFHFKNKKVLFIGAYRDDFENTLSSFIVPLASKDLITKIKLHRFSFEETRNIVSEFLSPNSIDNNLITNIYNDTEGNALFLIELLKVVKEKGYTRELSSKATNIIKSRIMDLTKDEKTLLNNISLFFDKVSIDCLKILVSFDELYIFDIIESLQEKHLIQELITDKDIFYSFTHQKIREYIYECQSVGKKNILHEKIGLYFEECFKSSGNKYLYANLIYHFEKCGNVYKALKYKVENLTNYYTVYHETYPVFYSKANYFTESEDIFSVEQKLSEISKELNNLSETDTEFLKIKMEVSYLSGRYYISTGEYEIGLKKIDSSMRIAEKLENNIYLLNNYKQMIFYCIQVNDIPVMYKYINKSLKLLEKNDNIEERGTILRLKGLYYIKTKKYDDATKLLNESLVIFSSLNQISNKYTLSISACYNYLGQMNKGIGNYNIAYDYFKQSIDLCTENEITKGLDIFYSNLGQVLYEMKKYEESEEYIYKSISLFKKNGTIWGRDIAECYAAMIELNKKNVNEAYLHYKKASEFAKKINNPKSLILSEKVRKLLI</sequence>
<evidence type="ECO:0000259" key="4">
    <source>
        <dbReference type="SMART" id="SM01043"/>
    </source>
</evidence>
<dbReference type="GO" id="GO:0003677">
    <property type="term" value="F:DNA binding"/>
    <property type="evidence" value="ECO:0007669"/>
    <property type="project" value="UniProtKB-KW"/>
</dbReference>
<evidence type="ECO:0000256" key="1">
    <source>
        <dbReference type="ARBA" id="ARBA00022741"/>
    </source>
</evidence>
<dbReference type="InterPro" id="IPR041664">
    <property type="entry name" value="AAA_16"/>
</dbReference>
<evidence type="ECO:0000256" key="2">
    <source>
        <dbReference type="ARBA" id="ARBA00022840"/>
    </source>
</evidence>
<feature type="repeat" description="TPR" evidence="3">
    <location>
        <begin position="866"/>
        <end position="899"/>
    </location>
</feature>
<dbReference type="Proteomes" id="UP001519342">
    <property type="component" value="Unassembled WGS sequence"/>
</dbReference>
<dbReference type="Gene3D" id="1.25.40.10">
    <property type="entry name" value="Tetratricopeptide repeat domain"/>
    <property type="match status" value="2"/>
</dbReference>
<dbReference type="SUPFAM" id="SSF48452">
    <property type="entry name" value="TPR-like"/>
    <property type="match status" value="3"/>
</dbReference>